<name>A0A6G6WFM8_9ACTN</name>
<evidence type="ECO:0000313" key="2">
    <source>
        <dbReference type="EMBL" id="QIG43850.1"/>
    </source>
</evidence>
<dbReference type="AlphaFoldDB" id="A0A6G6WFM8"/>
<dbReference type="Gene3D" id="3.40.630.30">
    <property type="match status" value="1"/>
</dbReference>
<dbReference type="SUPFAM" id="SSF55729">
    <property type="entry name" value="Acyl-CoA N-acyltransferases (Nat)"/>
    <property type="match status" value="1"/>
</dbReference>
<dbReference type="Proteomes" id="UP000502996">
    <property type="component" value="Chromosome"/>
</dbReference>
<sequence length="159" mass="17016">MTLVPFAADCAPLVVGWCGASPYSAEWVPVGRTAPEVVAGWLDDPDISGHLLLGEDSVPVAYGEVWLEPDGDEAELAHLVVDPALCGRGLGAHVGRALAATVPPERAVFLRVHPDNVVAQACYRSIGFARVAAEDEAAWNAGQPTAYWWMRLDDAQRSR</sequence>
<protein>
    <submittedName>
        <fullName evidence="2">GNAT family N-acetyltransferase</fullName>
    </submittedName>
</protein>
<dbReference type="RefSeq" id="WP_165234159.1">
    <property type="nucleotide sequence ID" value="NZ_CP049257.1"/>
</dbReference>
<dbReference type="EMBL" id="CP049257">
    <property type="protein sequence ID" value="QIG43850.1"/>
    <property type="molecule type" value="Genomic_DNA"/>
</dbReference>
<dbReference type="Pfam" id="PF00583">
    <property type="entry name" value="Acetyltransf_1"/>
    <property type="match status" value="1"/>
</dbReference>
<proteinExistence type="predicted"/>
<organism evidence="2 3">
    <name type="scientific">Nocardioides anomalus</name>
    <dbReference type="NCBI Taxonomy" id="2712223"/>
    <lineage>
        <taxon>Bacteria</taxon>
        <taxon>Bacillati</taxon>
        <taxon>Actinomycetota</taxon>
        <taxon>Actinomycetes</taxon>
        <taxon>Propionibacteriales</taxon>
        <taxon>Nocardioidaceae</taxon>
        <taxon>Nocardioides</taxon>
    </lineage>
</organism>
<gene>
    <name evidence="2" type="ORF">G5V58_14690</name>
</gene>
<dbReference type="InterPro" id="IPR000182">
    <property type="entry name" value="GNAT_dom"/>
</dbReference>
<evidence type="ECO:0000313" key="3">
    <source>
        <dbReference type="Proteomes" id="UP000502996"/>
    </source>
</evidence>
<evidence type="ECO:0000259" key="1">
    <source>
        <dbReference type="PROSITE" id="PS51186"/>
    </source>
</evidence>
<keyword evidence="2" id="KW-0808">Transferase</keyword>
<dbReference type="KEGG" id="nano:G5V58_14690"/>
<dbReference type="PROSITE" id="PS51186">
    <property type="entry name" value="GNAT"/>
    <property type="match status" value="1"/>
</dbReference>
<accession>A0A6G6WFM8</accession>
<dbReference type="GO" id="GO:0016747">
    <property type="term" value="F:acyltransferase activity, transferring groups other than amino-acyl groups"/>
    <property type="evidence" value="ECO:0007669"/>
    <property type="project" value="InterPro"/>
</dbReference>
<keyword evidence="3" id="KW-1185">Reference proteome</keyword>
<feature type="domain" description="N-acetyltransferase" evidence="1">
    <location>
        <begin position="1"/>
        <end position="153"/>
    </location>
</feature>
<reference evidence="2 3" key="1">
    <citation type="submission" date="2020-02" db="EMBL/GenBank/DDBJ databases">
        <title>Full genome sequence of Nocardioides sp. R-3366.</title>
        <authorList>
            <person name="Im W.-T."/>
        </authorList>
    </citation>
    <scope>NUCLEOTIDE SEQUENCE [LARGE SCALE GENOMIC DNA]</scope>
    <source>
        <strain evidence="2 3">R-3366</strain>
    </source>
</reference>
<dbReference type="InterPro" id="IPR016181">
    <property type="entry name" value="Acyl_CoA_acyltransferase"/>
</dbReference>